<dbReference type="GeneID" id="66302417"/>
<dbReference type="EMBL" id="LT799839">
    <property type="protein sequence ID" value="SLK21349.1"/>
    <property type="molecule type" value="Genomic_DNA"/>
</dbReference>
<dbReference type="InterPro" id="IPR016161">
    <property type="entry name" value="Ald_DH/histidinol_DH"/>
</dbReference>
<dbReference type="InterPro" id="IPR016162">
    <property type="entry name" value="Ald_DH_N"/>
</dbReference>
<accession>A0A1U6JM45</accession>
<gene>
    <name evidence="3" type="ORF">CCH01_21060</name>
</gene>
<evidence type="ECO:0000256" key="1">
    <source>
        <dbReference type="ARBA" id="ARBA00023002"/>
    </source>
</evidence>
<evidence type="ECO:0000313" key="3">
    <source>
        <dbReference type="EMBL" id="SLK21349.1"/>
    </source>
</evidence>
<dbReference type="RefSeq" id="WP_079481573.1">
    <property type="nucleotide sequence ID" value="NZ_CBML010000006.1"/>
</dbReference>
<evidence type="ECO:0000259" key="2">
    <source>
        <dbReference type="Pfam" id="PF00171"/>
    </source>
</evidence>
<dbReference type="STRING" id="1351755.CCH01_21060"/>
<dbReference type="SUPFAM" id="SSF53720">
    <property type="entry name" value="ALDH-like"/>
    <property type="match status" value="1"/>
</dbReference>
<proteinExistence type="predicted"/>
<sequence>MNIIDNDLLSIQESRILVENAREAQKKLATFSQEKLDEIVERMIEEIEKHTYELAMMSSDETDYGKFEDKNIKNNFVCKYLRNRLKGMKCVGIISEDKENKTMDVGVPMGVIIAFCPSTSPVSTTIYKALIAIKSGNAIIFSPHPRAKKTISRTLDILIRAAEGYGLPEGALTYLHNVTVSGTLELMNHKDTSLIINTGVPSILKEAYKSGKPVIYGGTGNGPAFIERTADIRQAVKDIIASKTFDNGVVSAAEQSIVVDSCIESEVKMELEKNGAYFMTEEEANKLGLLFFHSDGSPEPEVVGKSAQELAKRAGFSVSNDTKILISKQKYVSQNNPYSREKLCPVLAYYIEDDWMHACEKCIELLLSERHGHTLVIHSKDEEVIRQFALKKPVGRVLVNTPGALGSMGATTNLFPSMTLGSGSAGQGMTSDNVSPKNLIYIRKVGYGVRKVDEIINFKSVENRELSKEYEENKNYNLENTEFLEKMLKKVLENLK</sequence>
<dbReference type="InterPro" id="IPR015590">
    <property type="entry name" value="Aldehyde_DH_dom"/>
</dbReference>
<organism evidence="3 4">
    <name type="scientific">Clostridium chauvoei JF4335</name>
    <dbReference type="NCBI Taxonomy" id="1351755"/>
    <lineage>
        <taxon>Bacteria</taxon>
        <taxon>Bacillati</taxon>
        <taxon>Bacillota</taxon>
        <taxon>Clostridia</taxon>
        <taxon>Eubacteriales</taxon>
        <taxon>Clostridiaceae</taxon>
        <taxon>Clostridium</taxon>
    </lineage>
</organism>
<dbReference type="Gene3D" id="3.40.605.10">
    <property type="entry name" value="Aldehyde Dehydrogenase, Chain A, domain 1"/>
    <property type="match status" value="1"/>
</dbReference>
<dbReference type="InterPro" id="IPR016163">
    <property type="entry name" value="Ald_DH_C"/>
</dbReference>
<dbReference type="PANTHER" id="PTHR11699">
    <property type="entry name" value="ALDEHYDE DEHYDROGENASE-RELATED"/>
    <property type="match status" value="1"/>
</dbReference>
<keyword evidence="1" id="KW-0560">Oxidoreductase</keyword>
<name>A0A1U6JM45_9CLOT</name>
<feature type="domain" description="Aldehyde dehydrogenase" evidence="2">
    <location>
        <begin position="17"/>
        <end position="271"/>
    </location>
</feature>
<reference evidence="4" key="1">
    <citation type="submission" date="2017-03" db="EMBL/GenBank/DDBJ databases">
        <authorList>
            <person name="Falquet L."/>
            <person name="Falquet L."/>
        </authorList>
    </citation>
    <scope>NUCLEOTIDE SEQUENCE [LARGE SCALE GENOMIC DNA]</scope>
</reference>
<keyword evidence="4" id="KW-1185">Reference proteome</keyword>
<dbReference type="Gene3D" id="3.40.309.10">
    <property type="entry name" value="Aldehyde Dehydrogenase, Chain A, domain 2"/>
    <property type="match status" value="1"/>
</dbReference>
<dbReference type="Proteomes" id="UP000190476">
    <property type="component" value="Chromosome I"/>
</dbReference>
<dbReference type="CDD" id="cd07122">
    <property type="entry name" value="ALDH_F20_ACDH"/>
    <property type="match status" value="1"/>
</dbReference>
<dbReference type="AlphaFoldDB" id="A0A1U6JM45"/>
<evidence type="ECO:0000313" key="4">
    <source>
        <dbReference type="Proteomes" id="UP000190476"/>
    </source>
</evidence>
<dbReference type="GO" id="GO:0016620">
    <property type="term" value="F:oxidoreductase activity, acting on the aldehyde or oxo group of donors, NAD or NADP as acceptor"/>
    <property type="evidence" value="ECO:0007669"/>
    <property type="project" value="InterPro"/>
</dbReference>
<protein>
    <submittedName>
        <fullName evidence="3">Putative Aldehyde-alcohol dehydrogenase 2</fullName>
    </submittedName>
</protein>
<dbReference type="OrthoDB" id="9804734at2"/>
<dbReference type="Pfam" id="PF00171">
    <property type="entry name" value="Aldedh"/>
    <property type="match status" value="1"/>
</dbReference>